<dbReference type="EMBL" id="CAKKNE010000001">
    <property type="protein sequence ID" value="CAH0365237.1"/>
    <property type="molecule type" value="Genomic_DNA"/>
</dbReference>
<evidence type="ECO:0000256" key="3">
    <source>
        <dbReference type="ARBA" id="ARBA00023125"/>
    </source>
</evidence>
<dbReference type="Pfam" id="PF08784">
    <property type="entry name" value="RPA_C"/>
    <property type="match status" value="1"/>
</dbReference>
<keyword evidence="7" id="KW-1185">Reference proteome</keyword>
<organism evidence="6 7">
    <name type="scientific">Pelagomonas calceolata</name>
    <dbReference type="NCBI Taxonomy" id="35677"/>
    <lineage>
        <taxon>Eukaryota</taxon>
        <taxon>Sar</taxon>
        <taxon>Stramenopiles</taxon>
        <taxon>Ochrophyta</taxon>
        <taxon>Pelagophyceae</taxon>
        <taxon>Pelagomonadales</taxon>
        <taxon>Pelagomonadaceae</taxon>
        <taxon>Pelagomonas</taxon>
    </lineage>
</organism>
<dbReference type="GO" id="GO:0003677">
    <property type="term" value="F:DNA binding"/>
    <property type="evidence" value="ECO:0007669"/>
    <property type="project" value="UniProtKB-KW"/>
</dbReference>
<dbReference type="GO" id="GO:0005634">
    <property type="term" value="C:nucleus"/>
    <property type="evidence" value="ECO:0007669"/>
    <property type="project" value="UniProtKB-SubCell"/>
</dbReference>
<dbReference type="InterPro" id="IPR013083">
    <property type="entry name" value="Znf_RING/FYVE/PHD"/>
</dbReference>
<name>A0A8J2SFX1_9STRA</name>
<reference evidence="6" key="1">
    <citation type="submission" date="2021-11" db="EMBL/GenBank/DDBJ databases">
        <authorList>
            <consortium name="Genoscope - CEA"/>
            <person name="William W."/>
        </authorList>
    </citation>
    <scope>NUCLEOTIDE SEQUENCE</scope>
</reference>
<dbReference type="InterPro" id="IPR036390">
    <property type="entry name" value="WH_DNA-bd_sf"/>
</dbReference>
<evidence type="ECO:0000313" key="6">
    <source>
        <dbReference type="EMBL" id="CAH0365237.1"/>
    </source>
</evidence>
<dbReference type="InterPro" id="IPR014892">
    <property type="entry name" value="RPA_C"/>
</dbReference>
<evidence type="ECO:0000256" key="4">
    <source>
        <dbReference type="ARBA" id="ARBA00023242"/>
    </source>
</evidence>
<evidence type="ECO:0000256" key="1">
    <source>
        <dbReference type="ARBA" id="ARBA00004123"/>
    </source>
</evidence>
<keyword evidence="3" id="KW-0238">DNA-binding</keyword>
<protein>
    <recommendedName>
        <fullName evidence="5">Replication protein A C-terminal domain-containing protein</fullName>
    </recommendedName>
</protein>
<proteinExistence type="inferred from homology"/>
<dbReference type="OrthoDB" id="25571at2759"/>
<dbReference type="AlphaFoldDB" id="A0A8J2SFX1"/>
<dbReference type="InterPro" id="IPR036388">
    <property type="entry name" value="WH-like_DNA-bd_sf"/>
</dbReference>
<dbReference type="Gene3D" id="1.10.10.10">
    <property type="entry name" value="Winged helix-like DNA-binding domain superfamily/Winged helix DNA-binding domain"/>
    <property type="match status" value="1"/>
</dbReference>
<feature type="domain" description="Replication protein A C-terminal" evidence="5">
    <location>
        <begin position="53"/>
        <end position="111"/>
    </location>
</feature>
<comment type="subcellular location">
    <subcellularLocation>
        <location evidence="1">Nucleus</location>
    </subcellularLocation>
</comment>
<comment type="caution">
    <text evidence="6">The sequence shown here is derived from an EMBL/GenBank/DDBJ whole genome shotgun (WGS) entry which is preliminary data.</text>
</comment>
<dbReference type="Proteomes" id="UP000789595">
    <property type="component" value="Unassembled WGS sequence"/>
</dbReference>
<accession>A0A8J2SFX1</accession>
<dbReference type="SUPFAM" id="SSF46785">
    <property type="entry name" value="Winged helix' DNA-binding domain"/>
    <property type="match status" value="1"/>
</dbReference>
<comment type="similarity">
    <text evidence="2">Belongs to the replication factor A protein 2 family.</text>
</comment>
<dbReference type="Gene3D" id="3.30.40.10">
    <property type="entry name" value="Zinc/RING finger domain, C3HC4 (zinc finger)"/>
    <property type="match status" value="1"/>
</dbReference>
<dbReference type="FunFam" id="1.10.10.10:FF:000168">
    <property type="entry name" value="Replication protein A 32 kDa subunit"/>
    <property type="match status" value="1"/>
</dbReference>
<sequence length="211" mass="22995">MAARRALLDLLERAVQLLREGTTPGCTNLTKPELRELAATARALAAGAEAEIEVTTLQQRVLNYYTIHGTSYEGCNMNDVAASLGIDLAKVRSAVDFLEDEGELYSTIDEDHHKFTMEEEELAAAAQLPLREEKKDVSRCVVCMDATANMSFVHGNTAHLATCEACAKKFKRHNQLGASGAVSRISSPPATSIADRCPVCRQGIERIAKQF</sequence>
<gene>
    <name evidence="6" type="ORF">PECAL_1P16650</name>
</gene>
<dbReference type="Pfam" id="PF13920">
    <property type="entry name" value="zf-C3HC4_3"/>
    <property type="match status" value="1"/>
</dbReference>
<evidence type="ECO:0000256" key="2">
    <source>
        <dbReference type="ARBA" id="ARBA00007815"/>
    </source>
</evidence>
<keyword evidence="4" id="KW-0539">Nucleus</keyword>
<evidence type="ECO:0000259" key="5">
    <source>
        <dbReference type="Pfam" id="PF08784"/>
    </source>
</evidence>
<evidence type="ECO:0000313" key="7">
    <source>
        <dbReference type="Proteomes" id="UP000789595"/>
    </source>
</evidence>